<dbReference type="EMBL" id="CP063849">
    <property type="protein sequence ID" value="QOY89645.1"/>
    <property type="molecule type" value="Genomic_DNA"/>
</dbReference>
<evidence type="ECO:0000256" key="1">
    <source>
        <dbReference type="ARBA" id="ARBA00022763"/>
    </source>
</evidence>
<organism evidence="3 4">
    <name type="scientific">Paludibaculum fermentans</name>
    <dbReference type="NCBI Taxonomy" id="1473598"/>
    <lineage>
        <taxon>Bacteria</taxon>
        <taxon>Pseudomonadati</taxon>
        <taxon>Acidobacteriota</taxon>
        <taxon>Terriglobia</taxon>
        <taxon>Bryobacterales</taxon>
        <taxon>Bryobacteraceae</taxon>
        <taxon>Paludibaculum</taxon>
    </lineage>
</organism>
<accession>A0A7S7NTQ2</accession>
<feature type="domain" description="Methylated-DNA-[protein]-cysteine S-methyltransferase DNA binding" evidence="2">
    <location>
        <begin position="29"/>
        <end position="104"/>
    </location>
</feature>
<keyword evidence="1" id="KW-0227">DNA damage</keyword>
<name>A0A7S7NTQ2_PALFE</name>
<dbReference type="InterPro" id="IPR036388">
    <property type="entry name" value="WH-like_DNA-bd_sf"/>
</dbReference>
<dbReference type="InterPro" id="IPR036217">
    <property type="entry name" value="MethylDNA_cys_MeTrfase_DNAb"/>
</dbReference>
<dbReference type="Gene3D" id="1.10.10.10">
    <property type="entry name" value="Winged helix-like DNA-binding domain superfamily/Winged helix DNA-binding domain"/>
    <property type="match status" value="1"/>
</dbReference>
<keyword evidence="4" id="KW-1185">Reference proteome</keyword>
<dbReference type="KEGG" id="pfer:IRI77_06745"/>
<proteinExistence type="predicted"/>
<protein>
    <submittedName>
        <fullName evidence="3">MGMT family protein</fullName>
    </submittedName>
</protein>
<dbReference type="GO" id="GO:0003824">
    <property type="term" value="F:catalytic activity"/>
    <property type="evidence" value="ECO:0007669"/>
    <property type="project" value="InterPro"/>
</dbReference>
<dbReference type="SUPFAM" id="SSF46767">
    <property type="entry name" value="Methylated DNA-protein cysteine methyltransferase, C-terminal domain"/>
    <property type="match status" value="1"/>
</dbReference>
<dbReference type="PANTHER" id="PTHR42942:SF1">
    <property type="entry name" value="ALKYLTRANSFERASE-LIKE PROTEIN 1"/>
    <property type="match status" value="1"/>
</dbReference>
<dbReference type="PANTHER" id="PTHR42942">
    <property type="entry name" value="6-O-METHYLGUANINE DNA METHYLTRANSFERASE"/>
    <property type="match status" value="1"/>
</dbReference>
<reference evidence="3 4" key="1">
    <citation type="submission" date="2020-10" db="EMBL/GenBank/DDBJ databases">
        <title>Complete genome sequence of Paludibaculum fermentans P105T, a facultatively anaerobic acidobacterium capable of dissimilatory Fe(III) reduction.</title>
        <authorList>
            <person name="Dedysh S.N."/>
            <person name="Beletsky A.V."/>
            <person name="Kulichevskaya I.S."/>
            <person name="Mardanov A.V."/>
            <person name="Ravin N.V."/>
        </authorList>
    </citation>
    <scope>NUCLEOTIDE SEQUENCE [LARGE SCALE GENOMIC DNA]</scope>
    <source>
        <strain evidence="3 4">P105</strain>
    </source>
</reference>
<evidence type="ECO:0000313" key="4">
    <source>
        <dbReference type="Proteomes" id="UP000593892"/>
    </source>
</evidence>
<dbReference type="CDD" id="cd06445">
    <property type="entry name" value="ATase"/>
    <property type="match status" value="1"/>
</dbReference>
<dbReference type="InterPro" id="IPR014048">
    <property type="entry name" value="MethylDNA_cys_MeTrfase_DNA-bd"/>
</dbReference>
<gene>
    <name evidence="3" type="ORF">IRI77_06745</name>
</gene>
<dbReference type="Pfam" id="PF01035">
    <property type="entry name" value="DNA_binding_1"/>
    <property type="match status" value="1"/>
</dbReference>
<dbReference type="InterPro" id="IPR052520">
    <property type="entry name" value="ATL_DNA_repair"/>
</dbReference>
<evidence type="ECO:0000259" key="2">
    <source>
        <dbReference type="Pfam" id="PF01035"/>
    </source>
</evidence>
<dbReference type="Proteomes" id="UP000593892">
    <property type="component" value="Chromosome"/>
</dbReference>
<dbReference type="AlphaFoldDB" id="A0A7S7NTQ2"/>
<evidence type="ECO:0000313" key="3">
    <source>
        <dbReference type="EMBL" id="QOY89645.1"/>
    </source>
</evidence>
<dbReference type="GO" id="GO:0006281">
    <property type="term" value="P:DNA repair"/>
    <property type="evidence" value="ECO:0007669"/>
    <property type="project" value="InterPro"/>
</dbReference>
<sequence>MVRMQRIPKEKIVRALMKEIQRPNEERDSAIMRVIRSIPKGKVATYSQIAGAAGYPMYHRLVARILRHSGGRLPWQRVVGAGGEIKLHLDAALEQRLRLEMEGVTFRGRRVNMEQHQHVFRMWEEE</sequence>